<comment type="caution">
    <text evidence="1">The sequence shown here is derived from an EMBL/GenBank/DDBJ whole genome shotgun (WGS) entry which is preliminary data.</text>
</comment>
<accession>A0AAV1QQS3</accession>
<keyword evidence="2" id="KW-1185">Reference proteome</keyword>
<protein>
    <submittedName>
        <fullName evidence="1">Uncharacterized protein</fullName>
    </submittedName>
</protein>
<reference evidence="1 2" key="1">
    <citation type="submission" date="2024-01" db="EMBL/GenBank/DDBJ databases">
        <authorList>
            <person name="Waweru B."/>
        </authorList>
    </citation>
    <scope>NUCLEOTIDE SEQUENCE [LARGE SCALE GENOMIC DNA]</scope>
</reference>
<evidence type="ECO:0000313" key="2">
    <source>
        <dbReference type="Proteomes" id="UP001314170"/>
    </source>
</evidence>
<dbReference type="EMBL" id="CAWUPB010000071">
    <property type="protein sequence ID" value="CAK7323223.1"/>
    <property type="molecule type" value="Genomic_DNA"/>
</dbReference>
<sequence length="102" mass="11560">MFQETSLILPLIGTLCLNQKLIPTKIISFQVCIINGRINNSKENCNQLGGINQTLHPLNNIKAMMREESTLRGISTRSCSKLKRPGFPCNQPVKRKYRSEQT</sequence>
<name>A0AAV1QQS3_9ROSI</name>
<gene>
    <name evidence="1" type="ORF">DCAF_LOCUS841</name>
</gene>
<proteinExistence type="predicted"/>
<evidence type="ECO:0000313" key="1">
    <source>
        <dbReference type="EMBL" id="CAK7323223.1"/>
    </source>
</evidence>
<dbReference type="AlphaFoldDB" id="A0AAV1QQS3"/>
<organism evidence="1 2">
    <name type="scientific">Dovyalis caffra</name>
    <dbReference type="NCBI Taxonomy" id="77055"/>
    <lineage>
        <taxon>Eukaryota</taxon>
        <taxon>Viridiplantae</taxon>
        <taxon>Streptophyta</taxon>
        <taxon>Embryophyta</taxon>
        <taxon>Tracheophyta</taxon>
        <taxon>Spermatophyta</taxon>
        <taxon>Magnoliopsida</taxon>
        <taxon>eudicotyledons</taxon>
        <taxon>Gunneridae</taxon>
        <taxon>Pentapetalae</taxon>
        <taxon>rosids</taxon>
        <taxon>fabids</taxon>
        <taxon>Malpighiales</taxon>
        <taxon>Salicaceae</taxon>
        <taxon>Flacourtieae</taxon>
        <taxon>Dovyalis</taxon>
    </lineage>
</organism>
<dbReference type="Proteomes" id="UP001314170">
    <property type="component" value="Unassembled WGS sequence"/>
</dbReference>